<dbReference type="Pfam" id="PF00990">
    <property type="entry name" value="GGDEF"/>
    <property type="match status" value="1"/>
</dbReference>
<dbReference type="OrthoDB" id="9813903at2"/>
<dbReference type="Proteomes" id="UP000006250">
    <property type="component" value="Unassembled WGS sequence"/>
</dbReference>
<dbReference type="InterPro" id="IPR000160">
    <property type="entry name" value="GGDEF_dom"/>
</dbReference>
<dbReference type="NCBIfam" id="TIGR00254">
    <property type="entry name" value="GGDEF"/>
    <property type="match status" value="1"/>
</dbReference>
<dbReference type="STRING" id="596151.DesfrDRAFT_3601"/>
<dbReference type="InterPro" id="IPR043128">
    <property type="entry name" value="Rev_trsase/Diguanyl_cyclase"/>
</dbReference>
<dbReference type="PROSITE" id="PS50887">
    <property type="entry name" value="GGDEF"/>
    <property type="match status" value="1"/>
</dbReference>
<dbReference type="PANTHER" id="PTHR45138">
    <property type="entry name" value="REGULATORY COMPONENTS OF SENSORY TRANSDUCTION SYSTEM"/>
    <property type="match status" value="1"/>
</dbReference>
<comment type="caution">
    <text evidence="5">The sequence shown here is derived from an EMBL/GenBank/DDBJ whole genome shotgun (WGS) entry which is preliminary data.</text>
</comment>
<dbReference type="CDD" id="cd01949">
    <property type="entry name" value="GGDEF"/>
    <property type="match status" value="1"/>
</dbReference>
<name>E1K151_SOLFR</name>
<dbReference type="RefSeq" id="WP_005996248.1">
    <property type="nucleotide sequence ID" value="NZ_AECZ01000036.1"/>
</dbReference>
<dbReference type="PANTHER" id="PTHR45138:SF9">
    <property type="entry name" value="DIGUANYLATE CYCLASE DGCM-RELATED"/>
    <property type="match status" value="1"/>
</dbReference>
<dbReference type="InterPro" id="IPR050469">
    <property type="entry name" value="Diguanylate_Cyclase"/>
</dbReference>
<dbReference type="SMART" id="SM00267">
    <property type="entry name" value="GGDEF"/>
    <property type="match status" value="1"/>
</dbReference>
<feature type="domain" description="GGDEF" evidence="4">
    <location>
        <begin position="250"/>
        <end position="384"/>
    </location>
</feature>
<evidence type="ECO:0000256" key="1">
    <source>
        <dbReference type="ARBA" id="ARBA00012528"/>
    </source>
</evidence>
<evidence type="ECO:0000259" key="4">
    <source>
        <dbReference type="PROSITE" id="PS50887"/>
    </source>
</evidence>
<protein>
    <recommendedName>
        <fullName evidence="1">diguanylate cyclase</fullName>
        <ecNumber evidence="1">2.7.7.65</ecNumber>
    </recommendedName>
</protein>
<evidence type="ECO:0000313" key="5">
    <source>
        <dbReference type="EMBL" id="EFL49678.1"/>
    </source>
</evidence>
<feature type="transmembrane region" description="Helical" evidence="3">
    <location>
        <begin position="36"/>
        <end position="54"/>
    </location>
</feature>
<sequence>MQNFDFKTASAIYVVSNFCIASLLAVAFADSRVRGTRLWIAGLFTLIFSTPFFALRDVIPPDVAIVLGNGLFALAWVLFQASFDAFYGNRRPPWQRGLPIFLAMVLAAGLLDAVKVRSLSLTTLYMLQSLAIAGTIVVRRREFRLRVIAILASGYVLAALSFMVRGLAVFFDPLANPDPFAPSMSQDIAMVLSVPSLIACSFGFVLLHRERVENEVRQLADIDPLTGLQNRRGFEAAFAKELREAADAGSWTSLALVDIDHFKTVNDRYGHALGDEALRTLARIVSRELRGGDLVARIGGDEFCVLLSRTPPLRAGVVAERLRRAVASNDWTSLGLTQRLTVTIGLSSHKGSEADDGEDFMRLADMALLTAKGMARDMVLHADQLTGRTAEARP</sequence>
<feature type="transmembrane region" description="Helical" evidence="3">
    <location>
        <begin position="98"/>
        <end position="114"/>
    </location>
</feature>
<dbReference type="EC" id="2.7.7.65" evidence="1"/>
<feature type="transmembrane region" description="Helical" evidence="3">
    <location>
        <begin position="66"/>
        <end position="86"/>
    </location>
</feature>
<reference evidence="5 6" key="1">
    <citation type="submission" date="2010-08" db="EMBL/GenBank/DDBJ databases">
        <title>The draft genome of Desulfovibrio fructosovorans JJ.</title>
        <authorList>
            <consortium name="US DOE Joint Genome Institute (JGI-PGF)"/>
            <person name="Lucas S."/>
            <person name="Copeland A."/>
            <person name="Lapidus A."/>
            <person name="Cheng J.-F."/>
            <person name="Bruce D."/>
            <person name="Goodwin L."/>
            <person name="Pitluck S."/>
            <person name="Land M.L."/>
            <person name="Hauser L."/>
            <person name="Chang Y.-J."/>
            <person name="Jeffries C."/>
            <person name="Wall J.D."/>
            <person name="Stahl D.A."/>
            <person name="Arkin A.P."/>
            <person name="Dehal P."/>
            <person name="Stolyar S.M."/>
            <person name="Hazen T.C."/>
            <person name="Woyke T.J."/>
        </authorList>
    </citation>
    <scope>NUCLEOTIDE SEQUENCE [LARGE SCALE GENOMIC DNA]</scope>
    <source>
        <strain evidence="5 6">JJ</strain>
    </source>
</reference>
<dbReference type="eggNOG" id="COG3706">
    <property type="taxonomic scope" value="Bacteria"/>
</dbReference>
<organism evidence="5 6">
    <name type="scientific">Solidesulfovibrio fructosivorans JJ]</name>
    <dbReference type="NCBI Taxonomy" id="596151"/>
    <lineage>
        <taxon>Bacteria</taxon>
        <taxon>Pseudomonadati</taxon>
        <taxon>Thermodesulfobacteriota</taxon>
        <taxon>Desulfovibrionia</taxon>
        <taxon>Desulfovibrionales</taxon>
        <taxon>Desulfovibrionaceae</taxon>
        <taxon>Solidesulfovibrio</taxon>
    </lineage>
</organism>
<evidence type="ECO:0000313" key="6">
    <source>
        <dbReference type="Proteomes" id="UP000006250"/>
    </source>
</evidence>
<gene>
    <name evidence="5" type="ORF">DesfrDRAFT_3601</name>
</gene>
<dbReference type="GO" id="GO:0052621">
    <property type="term" value="F:diguanylate cyclase activity"/>
    <property type="evidence" value="ECO:0007669"/>
    <property type="project" value="UniProtKB-EC"/>
</dbReference>
<keyword evidence="3" id="KW-0472">Membrane</keyword>
<keyword evidence="6" id="KW-1185">Reference proteome</keyword>
<dbReference type="SUPFAM" id="SSF55073">
    <property type="entry name" value="Nucleotide cyclase"/>
    <property type="match status" value="1"/>
</dbReference>
<dbReference type="AlphaFoldDB" id="E1K151"/>
<proteinExistence type="predicted"/>
<accession>E1K151</accession>
<dbReference type="FunFam" id="3.30.70.270:FF:000001">
    <property type="entry name" value="Diguanylate cyclase domain protein"/>
    <property type="match status" value="1"/>
</dbReference>
<evidence type="ECO:0000256" key="2">
    <source>
        <dbReference type="ARBA" id="ARBA00034247"/>
    </source>
</evidence>
<evidence type="ECO:0000256" key="3">
    <source>
        <dbReference type="SAM" id="Phobius"/>
    </source>
</evidence>
<dbReference type="InterPro" id="IPR029787">
    <property type="entry name" value="Nucleotide_cyclase"/>
</dbReference>
<feature type="transmembrane region" description="Helical" evidence="3">
    <location>
        <begin position="145"/>
        <end position="168"/>
    </location>
</feature>
<comment type="catalytic activity">
    <reaction evidence="2">
        <text>2 GTP = 3',3'-c-di-GMP + 2 diphosphate</text>
        <dbReference type="Rhea" id="RHEA:24898"/>
        <dbReference type="ChEBI" id="CHEBI:33019"/>
        <dbReference type="ChEBI" id="CHEBI:37565"/>
        <dbReference type="ChEBI" id="CHEBI:58805"/>
        <dbReference type="EC" id="2.7.7.65"/>
    </reaction>
</comment>
<feature type="transmembrane region" description="Helical" evidence="3">
    <location>
        <begin position="120"/>
        <end position="138"/>
    </location>
</feature>
<feature type="transmembrane region" description="Helical" evidence="3">
    <location>
        <begin position="12"/>
        <end position="29"/>
    </location>
</feature>
<keyword evidence="3" id="KW-0812">Transmembrane</keyword>
<feature type="transmembrane region" description="Helical" evidence="3">
    <location>
        <begin position="188"/>
        <end position="207"/>
    </location>
</feature>
<keyword evidence="3" id="KW-1133">Transmembrane helix</keyword>
<dbReference type="EMBL" id="AECZ01000036">
    <property type="protein sequence ID" value="EFL49678.1"/>
    <property type="molecule type" value="Genomic_DNA"/>
</dbReference>
<dbReference type="Gene3D" id="3.30.70.270">
    <property type="match status" value="1"/>
</dbReference>